<evidence type="ECO:0000313" key="3">
    <source>
        <dbReference type="Proteomes" id="UP000054217"/>
    </source>
</evidence>
<feature type="region of interest" description="Disordered" evidence="1">
    <location>
        <begin position="1"/>
        <end position="25"/>
    </location>
</feature>
<feature type="compositionally biased region" description="Basic and acidic residues" evidence="1">
    <location>
        <begin position="1"/>
        <end position="11"/>
    </location>
</feature>
<dbReference type="HOGENOM" id="CLU_2905094_0_0_1"/>
<dbReference type="AlphaFoldDB" id="A0A0C3JYF5"/>
<protein>
    <submittedName>
        <fullName evidence="2">Uncharacterized protein</fullName>
    </submittedName>
</protein>
<name>A0A0C3JYF5_PISTI</name>
<reference evidence="2 3" key="1">
    <citation type="submission" date="2014-04" db="EMBL/GenBank/DDBJ databases">
        <authorList>
            <consortium name="DOE Joint Genome Institute"/>
            <person name="Kuo A."/>
            <person name="Kohler A."/>
            <person name="Costa M.D."/>
            <person name="Nagy L.G."/>
            <person name="Floudas D."/>
            <person name="Copeland A."/>
            <person name="Barry K.W."/>
            <person name="Cichocki N."/>
            <person name="Veneault-Fourrey C."/>
            <person name="LaButti K."/>
            <person name="Lindquist E.A."/>
            <person name="Lipzen A."/>
            <person name="Lundell T."/>
            <person name="Morin E."/>
            <person name="Murat C."/>
            <person name="Sun H."/>
            <person name="Tunlid A."/>
            <person name="Henrissat B."/>
            <person name="Grigoriev I.V."/>
            <person name="Hibbett D.S."/>
            <person name="Martin F."/>
            <person name="Nordberg H.P."/>
            <person name="Cantor M.N."/>
            <person name="Hua S.X."/>
        </authorList>
    </citation>
    <scope>NUCLEOTIDE SEQUENCE [LARGE SCALE GENOMIC DNA]</scope>
    <source>
        <strain evidence="2 3">Marx 270</strain>
    </source>
</reference>
<reference evidence="3" key="2">
    <citation type="submission" date="2015-01" db="EMBL/GenBank/DDBJ databases">
        <title>Evolutionary Origins and Diversification of the Mycorrhizal Mutualists.</title>
        <authorList>
            <consortium name="DOE Joint Genome Institute"/>
            <consortium name="Mycorrhizal Genomics Consortium"/>
            <person name="Kohler A."/>
            <person name="Kuo A."/>
            <person name="Nagy L.G."/>
            <person name="Floudas D."/>
            <person name="Copeland A."/>
            <person name="Barry K.W."/>
            <person name="Cichocki N."/>
            <person name="Veneault-Fourrey C."/>
            <person name="LaButti K."/>
            <person name="Lindquist E.A."/>
            <person name="Lipzen A."/>
            <person name="Lundell T."/>
            <person name="Morin E."/>
            <person name="Murat C."/>
            <person name="Riley R."/>
            <person name="Ohm R."/>
            <person name="Sun H."/>
            <person name="Tunlid A."/>
            <person name="Henrissat B."/>
            <person name="Grigoriev I.V."/>
            <person name="Hibbett D.S."/>
            <person name="Martin F."/>
        </authorList>
    </citation>
    <scope>NUCLEOTIDE SEQUENCE [LARGE SCALE GENOMIC DNA]</scope>
    <source>
        <strain evidence="3">Marx 270</strain>
    </source>
</reference>
<keyword evidence="3" id="KW-1185">Reference proteome</keyword>
<evidence type="ECO:0000313" key="2">
    <source>
        <dbReference type="EMBL" id="KIO14178.1"/>
    </source>
</evidence>
<dbReference type="EMBL" id="KN831945">
    <property type="protein sequence ID" value="KIO14178.1"/>
    <property type="molecule type" value="Genomic_DNA"/>
</dbReference>
<accession>A0A0C3JYF5</accession>
<dbReference type="Proteomes" id="UP000054217">
    <property type="component" value="Unassembled WGS sequence"/>
</dbReference>
<proteinExistence type="predicted"/>
<gene>
    <name evidence="2" type="ORF">M404DRAFT_992427</name>
</gene>
<dbReference type="InParanoid" id="A0A0C3JYF5"/>
<evidence type="ECO:0000256" key="1">
    <source>
        <dbReference type="SAM" id="MobiDB-lite"/>
    </source>
</evidence>
<sequence>MARTRRRDEITQHAQILAGRGNRDPPTRRVVMRCYPEVLSCSDRDDTAGIFRAKFLLFSRTT</sequence>
<organism evidence="2 3">
    <name type="scientific">Pisolithus tinctorius Marx 270</name>
    <dbReference type="NCBI Taxonomy" id="870435"/>
    <lineage>
        <taxon>Eukaryota</taxon>
        <taxon>Fungi</taxon>
        <taxon>Dikarya</taxon>
        <taxon>Basidiomycota</taxon>
        <taxon>Agaricomycotina</taxon>
        <taxon>Agaricomycetes</taxon>
        <taxon>Agaricomycetidae</taxon>
        <taxon>Boletales</taxon>
        <taxon>Sclerodermatineae</taxon>
        <taxon>Pisolithaceae</taxon>
        <taxon>Pisolithus</taxon>
    </lineage>
</organism>